<dbReference type="EMBL" id="MFUX01000015">
    <property type="protein sequence ID" value="OGI94604.1"/>
    <property type="molecule type" value="Genomic_DNA"/>
</dbReference>
<feature type="transmembrane region" description="Helical" evidence="1">
    <location>
        <begin position="148"/>
        <end position="166"/>
    </location>
</feature>
<feature type="transmembrane region" description="Helical" evidence="1">
    <location>
        <begin position="45"/>
        <end position="66"/>
    </location>
</feature>
<name>A0A1F6XKB8_9BACT</name>
<feature type="transmembrane region" description="Helical" evidence="1">
    <location>
        <begin position="78"/>
        <end position="100"/>
    </location>
</feature>
<gene>
    <name evidence="2" type="ORF">A3A03_02620</name>
</gene>
<keyword evidence="1" id="KW-0472">Membrane</keyword>
<evidence type="ECO:0000256" key="1">
    <source>
        <dbReference type="SAM" id="Phobius"/>
    </source>
</evidence>
<comment type="caution">
    <text evidence="2">The sequence shown here is derived from an EMBL/GenBank/DDBJ whole genome shotgun (WGS) entry which is preliminary data.</text>
</comment>
<evidence type="ECO:0000313" key="3">
    <source>
        <dbReference type="Proteomes" id="UP000176629"/>
    </source>
</evidence>
<accession>A0A1F6XKB8</accession>
<proteinExistence type="predicted"/>
<feature type="transmembrane region" description="Helical" evidence="1">
    <location>
        <begin position="6"/>
        <end position="33"/>
    </location>
</feature>
<protein>
    <submittedName>
        <fullName evidence="2">Uncharacterized protein</fullName>
    </submittedName>
</protein>
<feature type="transmembrane region" description="Helical" evidence="1">
    <location>
        <begin position="120"/>
        <end position="142"/>
    </location>
</feature>
<sequence length="218" mass="24588">MNTYYGGYWVLTVLPIWVTALTLYSITLGAIFILRDRYEGLYYQVSYSAQLGDGALIAMVLMAAGILQRGGLFPPSGWFHIGALALGAVIGVGWWLIDALDGLHLPIDQQVRHEMQWGDVYHHLVIAPLLVYLFVTLLPVIYKNGTSVEKIATVCMILFWVSLCIYDARNGRLDQRNYHGLGQHADALWKSLEIQKVNAHPDAKDQELREAIKEFGRR</sequence>
<reference evidence="2 3" key="1">
    <citation type="journal article" date="2016" name="Nat. Commun.">
        <title>Thousands of microbial genomes shed light on interconnected biogeochemical processes in an aquifer system.</title>
        <authorList>
            <person name="Anantharaman K."/>
            <person name="Brown C.T."/>
            <person name="Hug L.A."/>
            <person name="Sharon I."/>
            <person name="Castelle C.J."/>
            <person name="Probst A.J."/>
            <person name="Thomas B.C."/>
            <person name="Singh A."/>
            <person name="Wilkins M.J."/>
            <person name="Karaoz U."/>
            <person name="Brodie E.L."/>
            <person name="Williams K.H."/>
            <person name="Hubbard S.S."/>
            <person name="Banfield J.F."/>
        </authorList>
    </citation>
    <scope>NUCLEOTIDE SEQUENCE [LARGE SCALE GENOMIC DNA]</scope>
</reference>
<dbReference type="AlphaFoldDB" id="A0A1F6XKB8"/>
<evidence type="ECO:0000313" key="2">
    <source>
        <dbReference type="EMBL" id="OGI94604.1"/>
    </source>
</evidence>
<dbReference type="Proteomes" id="UP000176629">
    <property type="component" value="Unassembled WGS sequence"/>
</dbReference>
<keyword evidence="1" id="KW-1133">Transmembrane helix</keyword>
<organism evidence="2 3">
    <name type="scientific">Candidatus Nomurabacteria bacterium RIFCSPLOWO2_01_FULL_40_18</name>
    <dbReference type="NCBI Taxonomy" id="1801773"/>
    <lineage>
        <taxon>Bacteria</taxon>
        <taxon>Candidatus Nomuraibacteriota</taxon>
    </lineage>
</organism>
<keyword evidence="1" id="KW-0812">Transmembrane</keyword>